<keyword evidence="5" id="KW-0493">Microtubule</keyword>
<evidence type="ECO:0000256" key="1">
    <source>
        <dbReference type="ARBA" id="ARBA00004114"/>
    </source>
</evidence>
<dbReference type="InterPro" id="IPR038774">
    <property type="entry name" value="CEP162-like"/>
</dbReference>
<reference evidence="11" key="1">
    <citation type="submission" date="2019-11" db="UniProtKB">
        <authorList>
            <consortium name="WormBaseParasite"/>
        </authorList>
    </citation>
    <scope>IDENTIFICATION</scope>
</reference>
<evidence type="ECO:0000256" key="6">
    <source>
        <dbReference type="ARBA" id="ARBA00022794"/>
    </source>
</evidence>
<evidence type="ECO:0000256" key="9">
    <source>
        <dbReference type="SAM" id="Coils"/>
    </source>
</evidence>
<evidence type="ECO:0000256" key="10">
    <source>
        <dbReference type="SAM" id="MobiDB-lite"/>
    </source>
</evidence>
<dbReference type="WBParaSite" id="MCU_005120-RC">
    <property type="protein sequence ID" value="MCU_005120-RC"/>
    <property type="gene ID" value="MCU_005120"/>
</dbReference>
<evidence type="ECO:0000256" key="4">
    <source>
        <dbReference type="ARBA" id="ARBA00022490"/>
    </source>
</evidence>
<keyword evidence="8" id="KW-0206">Cytoskeleton</keyword>
<comment type="subcellular location">
    <subcellularLocation>
        <location evidence="1">Cytoplasm</location>
        <location evidence="1">Cytoskeleton</location>
        <location evidence="1">Microtubule organizing center</location>
        <location evidence="1">Centrosome</location>
        <location evidence="1">Centriole</location>
    </subcellularLocation>
</comment>
<sequence>MIYASAPTSARTKNDRTSRFPKTTRLTQATSDCSMSADVEWERYYLKHISGQETGSIPRLLLEQIKQQQMQIAEMKCSERASNAKHQATIEDIRRSYDQELLRLQALLTKTQEARMVRDLNPETADTENLDLTSKPSGLEKELKFQSRLIQGYQKENEMLVQENKKLKQKLASALVPTEDANATAERLARENARLQIDLQRATDELQFLKTSHKTVWKDIQSQQVEGKEAVETTSEQEDQAQLKSDLQETIQRLEDELKQSRSECNRLKARLTNMETLWAQDANDDMTEIKKTLHDNEAAMMRLKEKLRRQDTGHTTQNRHLATIRKQRLEIMKLKTELNLKQTNQPPAVKATRRMPERRPEVQIGSSKPGLDNGKQSLGGRTIHLLQKNFDVLKREYEEYIRVLEENLEVCGKSVGTGARPQASAADAAAIQSHIDHLRAELNRRLAGVARGDAVTSPPPQPLLVDKETATAISAPRTAVEAVQTDKTATCSTSTAATQTAQTSSDGIANTQDQRGNENRQESVFVAAFNSSQKQVADAKNQMDIQRLKAATKLEALATSLARIPASTMTPSTNEARRPLADKVTRLCCELNVTRQRADRLQAQLDTLRRVHIAAITGQPSAEVTARLLHHLTELEQQQNRKSRRLEEYIQSRLVDAHTRGECPCSRDADVAASYWRRIAEKRGRHVALLDSELDKLTALLVEVSTTHPPPNPPLSATGTP</sequence>
<dbReference type="GO" id="GO:0005879">
    <property type="term" value="C:axonemal microtubule"/>
    <property type="evidence" value="ECO:0007669"/>
    <property type="project" value="TreeGrafter"/>
</dbReference>
<organism evidence="11">
    <name type="scientific">Mesocestoides corti</name>
    <name type="common">Flatworm</name>
    <dbReference type="NCBI Taxonomy" id="53468"/>
    <lineage>
        <taxon>Eukaryota</taxon>
        <taxon>Metazoa</taxon>
        <taxon>Spiralia</taxon>
        <taxon>Lophotrochozoa</taxon>
        <taxon>Platyhelminthes</taxon>
        <taxon>Cestoda</taxon>
        <taxon>Eucestoda</taxon>
        <taxon>Cyclophyllidea</taxon>
        <taxon>Mesocestoididae</taxon>
        <taxon>Mesocestoides</taxon>
    </lineage>
</organism>
<protein>
    <recommendedName>
        <fullName evidence="3">Centrosomal protein of 162 kDa</fullName>
    </recommendedName>
</protein>
<feature type="coiled-coil region" evidence="9">
    <location>
        <begin position="237"/>
        <end position="345"/>
    </location>
</feature>
<evidence type="ECO:0000256" key="2">
    <source>
        <dbReference type="ARBA" id="ARBA00009485"/>
    </source>
</evidence>
<keyword evidence="6" id="KW-0970">Cilium biogenesis/degradation</keyword>
<evidence type="ECO:0000313" key="11">
    <source>
        <dbReference type="WBParaSite" id="MCU_005120-RC"/>
    </source>
</evidence>
<accession>A0A5K3F2W6</accession>
<feature type="coiled-coil region" evidence="9">
    <location>
        <begin position="150"/>
        <end position="212"/>
    </location>
</feature>
<dbReference type="GO" id="GO:0060271">
    <property type="term" value="P:cilium assembly"/>
    <property type="evidence" value="ECO:0007669"/>
    <property type="project" value="TreeGrafter"/>
</dbReference>
<dbReference type="AlphaFoldDB" id="A0A5K3F2W6"/>
<dbReference type="PANTHER" id="PTHR34031:SF1">
    <property type="entry name" value="CENTROSOMAL PROTEIN OF 162 KDA"/>
    <property type="match status" value="1"/>
</dbReference>
<feature type="coiled-coil region" evidence="9">
    <location>
        <begin position="592"/>
        <end position="653"/>
    </location>
</feature>
<comment type="similarity">
    <text evidence="2">Belongs to the CEP162 family.</text>
</comment>
<evidence type="ECO:0000256" key="3">
    <source>
        <dbReference type="ARBA" id="ARBA00021406"/>
    </source>
</evidence>
<dbReference type="GO" id="GO:0005814">
    <property type="term" value="C:centriole"/>
    <property type="evidence" value="ECO:0007669"/>
    <property type="project" value="UniProtKB-SubCell"/>
</dbReference>
<feature type="region of interest" description="Disordered" evidence="10">
    <location>
        <begin position="346"/>
        <end position="377"/>
    </location>
</feature>
<evidence type="ECO:0000256" key="5">
    <source>
        <dbReference type="ARBA" id="ARBA00022701"/>
    </source>
</evidence>
<proteinExistence type="inferred from homology"/>
<keyword evidence="4" id="KW-0963">Cytoplasm</keyword>
<evidence type="ECO:0000256" key="7">
    <source>
        <dbReference type="ARBA" id="ARBA00023054"/>
    </source>
</evidence>
<keyword evidence="7 9" id="KW-0175">Coiled coil</keyword>
<evidence type="ECO:0000256" key="8">
    <source>
        <dbReference type="ARBA" id="ARBA00023212"/>
    </source>
</evidence>
<feature type="compositionally biased region" description="Low complexity" evidence="10">
    <location>
        <begin position="489"/>
        <end position="506"/>
    </location>
</feature>
<feature type="region of interest" description="Disordered" evidence="10">
    <location>
        <begin position="488"/>
        <end position="520"/>
    </location>
</feature>
<dbReference type="PANTHER" id="PTHR34031">
    <property type="entry name" value="CENTROSOMAL PROTEIN OF 162 KDA"/>
    <property type="match status" value="1"/>
</dbReference>
<name>A0A5K3F2W6_MESCO</name>